<feature type="transmembrane region" description="Helical" evidence="1">
    <location>
        <begin position="67"/>
        <end position="85"/>
    </location>
</feature>
<name>A0A0K1HP00_9EUKA</name>
<protein>
    <submittedName>
        <fullName evidence="2">Ribsomal protein S19</fullName>
    </submittedName>
</protein>
<evidence type="ECO:0000313" key="2">
    <source>
        <dbReference type="EMBL" id="AKT93789.1"/>
    </source>
</evidence>
<sequence>MIPMGAVKENLVRDALLSVDEVGLLRMSKKKIKLLCYNKNRLAGKLLLLPGFGGCGFFMYNGIKYELFYLRSNFLFFFSLYNFILSKKIGPIHRKKELGRKLPKKK</sequence>
<dbReference type="EMBL" id="KT175738">
    <property type="protein sequence ID" value="AKT93789.1"/>
    <property type="molecule type" value="Genomic_DNA"/>
</dbReference>
<gene>
    <name evidence="2" type="primary">rps19</name>
</gene>
<evidence type="ECO:0000313" key="4">
    <source>
        <dbReference type="EMBL" id="AKT93887.1"/>
    </source>
</evidence>
<dbReference type="EMBL" id="KT175739">
    <property type="protein sequence ID" value="AKT93811.1"/>
    <property type="molecule type" value="Genomic_DNA"/>
</dbReference>
<dbReference type="AlphaFoldDB" id="A0A0K1HP00"/>
<evidence type="ECO:0000313" key="3">
    <source>
        <dbReference type="EMBL" id="AKT93811.1"/>
    </source>
</evidence>
<dbReference type="EMBL" id="KT175741">
    <property type="protein sequence ID" value="AKT93887.1"/>
    <property type="molecule type" value="Genomic_DNA"/>
</dbReference>
<evidence type="ECO:0000256" key="1">
    <source>
        <dbReference type="SAM" id="Phobius"/>
    </source>
</evidence>
<geneLocation type="mitochondrion" evidence="2"/>
<keyword evidence="2" id="KW-0496">Mitochondrion</keyword>
<keyword evidence="1" id="KW-1133">Transmembrane helix</keyword>
<organism evidence="2">
    <name type="scientific">Balamuthia mandrillaris</name>
    <dbReference type="NCBI Taxonomy" id="66527"/>
    <lineage>
        <taxon>Eukaryota</taxon>
        <taxon>Amoebozoa</taxon>
        <taxon>Discosea</taxon>
        <taxon>Longamoebia</taxon>
        <taxon>Centramoebida</taxon>
        <taxon>Balamuthiidae</taxon>
        <taxon>Balamuthia</taxon>
    </lineage>
</organism>
<accession>A0A0K1HP00</accession>
<keyword evidence="1" id="KW-0472">Membrane</keyword>
<keyword evidence="1" id="KW-0812">Transmembrane</keyword>
<proteinExistence type="predicted"/>
<reference evidence="2" key="1">
    <citation type="journal article" date="2015" name="Genome Med.">
        <title>Clinical metagenomic identification of Balamuthia mandrillaris encephalitis and assembly of the draft genome: the continuing case for reference genome sequencing.</title>
        <authorList>
            <person name="Greninger A.L."/>
            <person name="Messacar K."/>
            <person name="Dunnebacke T."/>
            <person name="Naccache S.N."/>
            <person name="Federman S."/>
            <person name="Bouquet J."/>
            <person name="Mirsky D."/>
            <person name="Nomura Y."/>
            <person name="Yagi S."/>
            <person name="Glaser C."/>
            <person name="Vollmer M."/>
            <person name="Press C.A."/>
            <person name="Klenschmidt-DeMasters B.K."/>
            <person name="Dominguez S.R."/>
            <person name="Chiu C.Y."/>
        </authorList>
    </citation>
    <scope>NUCLEOTIDE SEQUENCE</scope>
    <source>
        <strain evidence="3">GAM-19</strain>
        <strain evidence="4">V039</strain>
        <strain evidence="2">V188</strain>
    </source>
</reference>
<feature type="transmembrane region" description="Helical" evidence="1">
    <location>
        <begin position="42"/>
        <end position="61"/>
    </location>
</feature>